<sequence length="178" mass="18839">MNDEEGRLCRLKHLSNVTQNVQIDCRYGGAGEVAPPCSSGPGAPAPSSGGLIVATHGRCPLPVTRTAISRWSKVSCGSLPPPPDSPDVVLVLLVLRRFRLILGALTFTGARSRRYCRSPTGAPSLHRRCTAGEAIKSFTVGRRVATNKPNACAGDTPGDASRPRCLALSLRQNNNNTP</sequence>
<reference evidence="2" key="1">
    <citation type="submission" date="2013-03" db="EMBL/GenBank/DDBJ databases">
        <title>The Genome Sequence of Anopheles dirus WRAIR2.</title>
        <authorList>
            <consortium name="The Broad Institute Genomics Platform"/>
            <person name="Neafsey D.E."/>
            <person name="Walton C."/>
            <person name="Walker B."/>
            <person name="Young S.K."/>
            <person name="Zeng Q."/>
            <person name="Gargeya S."/>
            <person name="Fitzgerald M."/>
            <person name="Haas B."/>
            <person name="Abouelleil A."/>
            <person name="Allen A.W."/>
            <person name="Alvarado L."/>
            <person name="Arachchi H.M."/>
            <person name="Berlin A.M."/>
            <person name="Chapman S.B."/>
            <person name="Gainer-Dewar J."/>
            <person name="Goldberg J."/>
            <person name="Griggs A."/>
            <person name="Gujja S."/>
            <person name="Hansen M."/>
            <person name="Howarth C."/>
            <person name="Imamovic A."/>
            <person name="Ireland A."/>
            <person name="Larimer J."/>
            <person name="McCowan C."/>
            <person name="Murphy C."/>
            <person name="Pearson M."/>
            <person name="Poon T.W."/>
            <person name="Priest M."/>
            <person name="Roberts A."/>
            <person name="Saif S."/>
            <person name="Shea T."/>
            <person name="Sisk P."/>
            <person name="Sykes S."/>
            <person name="Wortman J."/>
            <person name="Nusbaum C."/>
            <person name="Birren B."/>
        </authorList>
    </citation>
    <scope>NUCLEOTIDE SEQUENCE [LARGE SCALE GENOMIC DNA]</scope>
    <source>
        <strain evidence="2">WRAIR2</strain>
    </source>
</reference>
<organism evidence="1 2">
    <name type="scientific">Anopheles dirus</name>
    <dbReference type="NCBI Taxonomy" id="7168"/>
    <lineage>
        <taxon>Eukaryota</taxon>
        <taxon>Metazoa</taxon>
        <taxon>Ecdysozoa</taxon>
        <taxon>Arthropoda</taxon>
        <taxon>Hexapoda</taxon>
        <taxon>Insecta</taxon>
        <taxon>Pterygota</taxon>
        <taxon>Neoptera</taxon>
        <taxon>Endopterygota</taxon>
        <taxon>Diptera</taxon>
        <taxon>Nematocera</taxon>
        <taxon>Culicoidea</taxon>
        <taxon>Culicidae</taxon>
        <taxon>Anophelinae</taxon>
        <taxon>Anopheles</taxon>
    </lineage>
</organism>
<dbReference type="Proteomes" id="UP000075884">
    <property type="component" value="Unassembled WGS sequence"/>
</dbReference>
<dbReference type="AlphaFoldDB" id="A0A182N030"/>
<protein>
    <submittedName>
        <fullName evidence="1">Uncharacterized protein</fullName>
    </submittedName>
</protein>
<evidence type="ECO:0000313" key="2">
    <source>
        <dbReference type="Proteomes" id="UP000075884"/>
    </source>
</evidence>
<name>A0A182N030_9DIPT</name>
<reference evidence="1" key="2">
    <citation type="submission" date="2020-05" db="UniProtKB">
        <authorList>
            <consortium name="EnsemblMetazoa"/>
        </authorList>
    </citation>
    <scope>IDENTIFICATION</scope>
    <source>
        <strain evidence="1">WRAIR2</strain>
    </source>
</reference>
<proteinExistence type="predicted"/>
<dbReference type="VEuPathDB" id="VectorBase:ADIR000985"/>
<evidence type="ECO:0000313" key="1">
    <source>
        <dbReference type="EnsemblMetazoa" id="ADIR000985-PA"/>
    </source>
</evidence>
<dbReference type="EnsemblMetazoa" id="ADIR000985-RA">
    <property type="protein sequence ID" value="ADIR000985-PA"/>
    <property type="gene ID" value="ADIR000985"/>
</dbReference>
<keyword evidence="2" id="KW-1185">Reference proteome</keyword>
<accession>A0A182N030</accession>